<dbReference type="InterPro" id="IPR011008">
    <property type="entry name" value="Dimeric_a/b-barrel"/>
</dbReference>
<protein>
    <recommendedName>
        <fullName evidence="3">YCII-related domain-containing protein</fullName>
    </recommendedName>
</protein>
<dbReference type="STRING" id="413882.AAW51_4575"/>
<dbReference type="RefSeq" id="WP_047196438.1">
    <property type="nucleotide sequence ID" value="NZ_CP011371.1"/>
</dbReference>
<evidence type="ECO:0008006" key="3">
    <source>
        <dbReference type="Google" id="ProtNLM"/>
    </source>
</evidence>
<sequence length="105" mass="11278">MFVVLLRFSANRSQAGAWMAAHKAWLQRGFDEGVFLASGSLQGQGGGAILAWGLDSAALQRRLAEDPFVVHDIVSAEVVDVALSKADPRLAFLMETRACSTEVSE</sequence>
<dbReference type="EMBL" id="CP011371">
    <property type="protein sequence ID" value="AKJ31266.1"/>
    <property type="molecule type" value="Genomic_DNA"/>
</dbReference>
<organism evidence="1 2">
    <name type="scientific">Caldimonas brevitalea</name>
    <dbReference type="NCBI Taxonomy" id="413882"/>
    <lineage>
        <taxon>Bacteria</taxon>
        <taxon>Pseudomonadati</taxon>
        <taxon>Pseudomonadota</taxon>
        <taxon>Betaproteobacteria</taxon>
        <taxon>Burkholderiales</taxon>
        <taxon>Sphaerotilaceae</taxon>
        <taxon>Caldimonas</taxon>
    </lineage>
</organism>
<dbReference type="Proteomes" id="UP000035352">
    <property type="component" value="Chromosome"/>
</dbReference>
<dbReference type="PANTHER" id="PTHR37828:SF1">
    <property type="entry name" value="YCII-RELATED DOMAIN-CONTAINING PROTEIN"/>
    <property type="match status" value="1"/>
</dbReference>
<evidence type="ECO:0000313" key="2">
    <source>
        <dbReference type="Proteomes" id="UP000035352"/>
    </source>
</evidence>
<dbReference type="SUPFAM" id="SSF54909">
    <property type="entry name" value="Dimeric alpha+beta barrel"/>
    <property type="match status" value="1"/>
</dbReference>
<name>A0A0G3BV77_9BURK</name>
<proteinExistence type="predicted"/>
<keyword evidence="2" id="KW-1185">Reference proteome</keyword>
<evidence type="ECO:0000313" key="1">
    <source>
        <dbReference type="EMBL" id="AKJ31266.1"/>
    </source>
</evidence>
<dbReference type="PANTHER" id="PTHR37828">
    <property type="entry name" value="GSR2449 PROTEIN"/>
    <property type="match status" value="1"/>
</dbReference>
<gene>
    <name evidence="1" type="ORF">AAW51_4575</name>
</gene>
<reference evidence="1 2" key="1">
    <citation type="submission" date="2015-05" db="EMBL/GenBank/DDBJ databases">
        <authorList>
            <person name="Tang B."/>
            <person name="Yu Y."/>
        </authorList>
    </citation>
    <scope>NUCLEOTIDE SEQUENCE [LARGE SCALE GENOMIC DNA]</scope>
    <source>
        <strain evidence="1 2">DSM 7029</strain>
    </source>
</reference>
<dbReference type="AlphaFoldDB" id="A0A0G3BV77"/>
<dbReference type="OrthoDB" id="9814407at2"/>
<accession>A0A0G3BV77</accession>
<dbReference type="KEGG" id="pbh:AAW51_4575"/>